<dbReference type="HOGENOM" id="CLU_3185731_0_0_5"/>
<gene>
    <name evidence="1" type="ORF">MOC_4656</name>
</gene>
<sequence length="46" mass="5241">MRNIEGLNRIFGAAIIGSSLKFFSFHLLRQIFDLSAYYVEATTTDL</sequence>
<reference evidence="1 2" key="1">
    <citation type="journal article" date="2014" name="PLoS ONE">
        <title>Genome Information of Methylobacterium oryzae, a Plant-Probiotic Methylotroph in the Phyllosphere.</title>
        <authorList>
            <person name="Kwak M.J."/>
            <person name="Jeong H."/>
            <person name="Madhaiyan M."/>
            <person name="Lee Y."/>
            <person name="Sa T.M."/>
            <person name="Oh T.K."/>
            <person name="Kim J.F."/>
        </authorList>
    </citation>
    <scope>NUCLEOTIDE SEQUENCE [LARGE SCALE GENOMIC DNA]</scope>
    <source>
        <strain evidence="1 2">CBMB20</strain>
    </source>
</reference>
<organism evidence="1 2">
    <name type="scientific">Methylobacterium oryzae CBMB20</name>
    <dbReference type="NCBI Taxonomy" id="693986"/>
    <lineage>
        <taxon>Bacteria</taxon>
        <taxon>Pseudomonadati</taxon>
        <taxon>Pseudomonadota</taxon>
        <taxon>Alphaproteobacteria</taxon>
        <taxon>Hyphomicrobiales</taxon>
        <taxon>Methylobacteriaceae</taxon>
        <taxon>Methylobacterium</taxon>
    </lineage>
</organism>
<keyword evidence="2" id="KW-1185">Reference proteome</keyword>
<evidence type="ECO:0000313" key="1">
    <source>
        <dbReference type="EMBL" id="AIQ92411.1"/>
    </source>
</evidence>
<proteinExistence type="predicted"/>
<dbReference type="Proteomes" id="UP000029492">
    <property type="component" value="Chromosome"/>
</dbReference>
<evidence type="ECO:0000313" key="2">
    <source>
        <dbReference type="Proteomes" id="UP000029492"/>
    </source>
</evidence>
<protein>
    <submittedName>
        <fullName evidence="1">Protein of unassigned function</fullName>
    </submittedName>
</protein>
<dbReference type="AlphaFoldDB" id="A0A089NWX9"/>
<dbReference type="KEGG" id="mor:MOC_4656"/>
<accession>A0A089NWX9</accession>
<dbReference type="STRING" id="693986.MOC_4656"/>
<name>A0A089NWX9_9HYPH</name>
<dbReference type="EMBL" id="CP003811">
    <property type="protein sequence ID" value="AIQ92411.1"/>
    <property type="molecule type" value="Genomic_DNA"/>
</dbReference>